<organism evidence="1 2">
    <name type="scientific">Peronosclerospora sorghi</name>
    <dbReference type="NCBI Taxonomy" id="230839"/>
    <lineage>
        <taxon>Eukaryota</taxon>
        <taxon>Sar</taxon>
        <taxon>Stramenopiles</taxon>
        <taxon>Oomycota</taxon>
        <taxon>Peronosporomycetes</taxon>
        <taxon>Peronosporales</taxon>
        <taxon>Peronosporaceae</taxon>
        <taxon>Peronosclerospora</taxon>
    </lineage>
</organism>
<protein>
    <submittedName>
        <fullName evidence="1">Uncharacterized protein</fullName>
    </submittedName>
</protein>
<proteinExistence type="predicted"/>
<reference evidence="1 2" key="1">
    <citation type="journal article" date="2022" name="bioRxiv">
        <title>The genome of the oomycete Peronosclerospora sorghi, a cosmopolitan pathogen of maize and sorghum, is inflated with dispersed pseudogenes.</title>
        <authorList>
            <person name="Fletcher K."/>
            <person name="Martin F."/>
            <person name="Isakeit T."/>
            <person name="Cavanaugh K."/>
            <person name="Magill C."/>
            <person name="Michelmore R."/>
        </authorList>
    </citation>
    <scope>NUCLEOTIDE SEQUENCE [LARGE SCALE GENOMIC DNA]</scope>
    <source>
        <strain evidence="1">P6</strain>
    </source>
</reference>
<keyword evidence="2" id="KW-1185">Reference proteome</keyword>
<dbReference type="Proteomes" id="UP001163321">
    <property type="component" value="Chromosome 8"/>
</dbReference>
<accession>A0ACC0VMF2</accession>
<evidence type="ECO:0000313" key="2">
    <source>
        <dbReference type="Proteomes" id="UP001163321"/>
    </source>
</evidence>
<dbReference type="EMBL" id="CM047587">
    <property type="protein sequence ID" value="KAI9907502.1"/>
    <property type="molecule type" value="Genomic_DNA"/>
</dbReference>
<sequence length="76" mass="8578">MTLNPTKYADLLKKKLQEHKTPVSLINMGWTGGVYGVGKHMKLPFTRKCVSAVLDGGITEASFVKDPLLFFRLRRQ</sequence>
<name>A0ACC0VMF2_9STRA</name>
<comment type="caution">
    <text evidence="1">The sequence shown here is derived from an EMBL/GenBank/DDBJ whole genome shotgun (WGS) entry which is preliminary data.</text>
</comment>
<evidence type="ECO:0000313" key="1">
    <source>
        <dbReference type="EMBL" id="KAI9907502.1"/>
    </source>
</evidence>
<gene>
    <name evidence="1" type="ORF">PsorP6_004557</name>
</gene>